<name>A0A1I1KBZ6_9RHOB</name>
<evidence type="ECO:0000256" key="1">
    <source>
        <dbReference type="SAM" id="Phobius"/>
    </source>
</evidence>
<keyword evidence="1" id="KW-0812">Transmembrane</keyword>
<dbReference type="STRING" id="517719.SAMN05421762_1410"/>
<evidence type="ECO:0000313" key="3">
    <source>
        <dbReference type="Proteomes" id="UP000231644"/>
    </source>
</evidence>
<sequence>MRRMADMLGRIVRRLDWRYGIGMARVLRTEETFETRLDEAEAALRKTFGGKPAGFEVALARAGRRLPRRARKAGREVLAAQQLAGHPQLRLQVDWARVHRALDRVIDGAKSVDMKDRRKGWVIGAAASLAFNLLLFFTLVVLFARWRGWI</sequence>
<feature type="transmembrane region" description="Helical" evidence="1">
    <location>
        <begin position="120"/>
        <end position="144"/>
    </location>
</feature>
<protein>
    <submittedName>
        <fullName evidence="2">Uncharacterized protein</fullName>
    </submittedName>
</protein>
<accession>A0A1I1KBZ6</accession>
<keyword evidence="3" id="KW-1185">Reference proteome</keyword>
<organism evidence="2 3">
    <name type="scientific">Pseudooceanicola nitratireducens</name>
    <dbReference type="NCBI Taxonomy" id="517719"/>
    <lineage>
        <taxon>Bacteria</taxon>
        <taxon>Pseudomonadati</taxon>
        <taxon>Pseudomonadota</taxon>
        <taxon>Alphaproteobacteria</taxon>
        <taxon>Rhodobacterales</taxon>
        <taxon>Paracoccaceae</taxon>
        <taxon>Pseudooceanicola</taxon>
    </lineage>
</organism>
<reference evidence="2 3" key="1">
    <citation type="submission" date="2016-10" db="EMBL/GenBank/DDBJ databases">
        <authorList>
            <person name="de Groot N.N."/>
        </authorList>
    </citation>
    <scope>NUCLEOTIDE SEQUENCE [LARGE SCALE GENOMIC DNA]</scope>
    <source>
        <strain evidence="2 3">DSM 29619</strain>
    </source>
</reference>
<dbReference type="Proteomes" id="UP000231644">
    <property type="component" value="Unassembled WGS sequence"/>
</dbReference>
<proteinExistence type="predicted"/>
<dbReference type="EMBL" id="FOLX01000001">
    <property type="protein sequence ID" value="SFC58025.1"/>
    <property type="molecule type" value="Genomic_DNA"/>
</dbReference>
<gene>
    <name evidence="2" type="ORF">SAMN05421762_1410</name>
</gene>
<keyword evidence="1" id="KW-1133">Transmembrane helix</keyword>
<keyword evidence="1" id="KW-0472">Membrane</keyword>
<dbReference type="AlphaFoldDB" id="A0A1I1KBZ6"/>
<evidence type="ECO:0000313" key="2">
    <source>
        <dbReference type="EMBL" id="SFC58025.1"/>
    </source>
</evidence>